<evidence type="ECO:0000313" key="5">
    <source>
        <dbReference type="Proteomes" id="UP001642464"/>
    </source>
</evidence>
<feature type="non-terminal residue" evidence="4">
    <location>
        <position position="1"/>
    </location>
</feature>
<protein>
    <submittedName>
        <fullName evidence="4">Cilia- and flagella-associated protein 70 (Tetratricopeptide repeat protein 18) (TPR repeat protein 18)</fullName>
    </submittedName>
</protein>
<dbReference type="PROSITE" id="PS50005">
    <property type="entry name" value="TPR"/>
    <property type="match status" value="1"/>
</dbReference>
<dbReference type="Proteomes" id="UP001642464">
    <property type="component" value="Unassembled WGS sequence"/>
</dbReference>
<keyword evidence="5" id="KW-1185">Reference proteome</keyword>
<dbReference type="Gene3D" id="1.25.40.10">
    <property type="entry name" value="Tetratricopeptide repeat domain"/>
    <property type="match status" value="1"/>
</dbReference>
<dbReference type="PANTHER" id="PTHR44314:SF1">
    <property type="entry name" value="CILIA- AND FLAGELLA-ASSOCIATED PROTEIN 70"/>
    <property type="match status" value="1"/>
</dbReference>
<dbReference type="EMBL" id="CAXAMM010030558">
    <property type="protein sequence ID" value="CAK9066688.1"/>
    <property type="molecule type" value="Genomic_DNA"/>
</dbReference>
<evidence type="ECO:0000256" key="2">
    <source>
        <dbReference type="ARBA" id="ARBA00022803"/>
    </source>
</evidence>
<reference evidence="4 5" key="1">
    <citation type="submission" date="2024-02" db="EMBL/GenBank/DDBJ databases">
        <authorList>
            <person name="Chen Y."/>
            <person name="Shah S."/>
            <person name="Dougan E. K."/>
            <person name="Thang M."/>
            <person name="Chan C."/>
        </authorList>
    </citation>
    <scope>NUCLEOTIDE SEQUENCE [LARGE SCALE GENOMIC DNA]</scope>
</reference>
<keyword evidence="4" id="KW-0282">Flagellum</keyword>
<dbReference type="InterPro" id="IPR019734">
    <property type="entry name" value="TPR_rpt"/>
</dbReference>
<keyword evidence="1" id="KW-0677">Repeat</keyword>
<keyword evidence="4" id="KW-0969">Cilium</keyword>
<proteinExistence type="predicted"/>
<evidence type="ECO:0000313" key="4">
    <source>
        <dbReference type="EMBL" id="CAK9066688.1"/>
    </source>
</evidence>
<keyword evidence="4" id="KW-0966">Cell projection</keyword>
<dbReference type="InterPro" id="IPR052628">
    <property type="entry name" value="CFAP70"/>
</dbReference>
<keyword evidence="2 3" id="KW-0802">TPR repeat</keyword>
<name>A0ABP0NSB4_9DINO</name>
<organism evidence="4 5">
    <name type="scientific">Durusdinium trenchii</name>
    <dbReference type="NCBI Taxonomy" id="1381693"/>
    <lineage>
        <taxon>Eukaryota</taxon>
        <taxon>Sar</taxon>
        <taxon>Alveolata</taxon>
        <taxon>Dinophyceae</taxon>
        <taxon>Suessiales</taxon>
        <taxon>Symbiodiniaceae</taxon>
        <taxon>Durusdinium</taxon>
    </lineage>
</organism>
<evidence type="ECO:0000256" key="1">
    <source>
        <dbReference type="ARBA" id="ARBA00022737"/>
    </source>
</evidence>
<feature type="repeat" description="TPR" evidence="3">
    <location>
        <begin position="13"/>
        <end position="46"/>
    </location>
</feature>
<dbReference type="SUPFAM" id="SSF48452">
    <property type="entry name" value="TPR-like"/>
    <property type="match status" value="1"/>
</dbReference>
<accession>A0ABP0NSB4</accession>
<evidence type="ECO:0000256" key="3">
    <source>
        <dbReference type="PROSITE-ProRule" id="PRU00339"/>
    </source>
</evidence>
<feature type="non-terminal residue" evidence="4">
    <location>
        <position position="122"/>
    </location>
</feature>
<dbReference type="Pfam" id="PF14559">
    <property type="entry name" value="TPR_19"/>
    <property type="match status" value="1"/>
</dbReference>
<dbReference type="SMART" id="SM00028">
    <property type="entry name" value="TPR"/>
    <property type="match status" value="2"/>
</dbReference>
<dbReference type="InterPro" id="IPR011990">
    <property type="entry name" value="TPR-like_helical_dom_sf"/>
</dbReference>
<comment type="caution">
    <text evidence="4">The sequence shown here is derived from an EMBL/GenBank/DDBJ whole genome shotgun (WGS) entry which is preliminary data.</text>
</comment>
<sequence>QDATWRVELECSTDAWKLVGECYLQMQDFDKALQALQAASDKSEDPALHIRLGSVLLVKKRWKQARDTFLRSIQFKPTAEAWSGVAYAELRSDDLRPSYEALCEANLLDNERCDVWALLCLV</sequence>
<gene>
    <name evidence="4" type="ORF">SCF082_LOCUS33902</name>
</gene>
<dbReference type="PANTHER" id="PTHR44314">
    <property type="entry name" value="CILIA- AND FLAGELLA-ASSOCIATED PROTEIN 70"/>
    <property type="match status" value="1"/>
</dbReference>